<comment type="caution">
    <text evidence="1">The sequence shown here is derived from an EMBL/GenBank/DDBJ whole genome shotgun (WGS) entry which is preliminary data.</text>
</comment>
<reference evidence="1" key="1">
    <citation type="submission" date="2022-07" db="EMBL/GenBank/DDBJ databases">
        <title>Phylogenomic reconstructions and comparative analyses of Kickxellomycotina fungi.</title>
        <authorList>
            <person name="Reynolds N.K."/>
            <person name="Stajich J.E."/>
            <person name="Barry K."/>
            <person name="Grigoriev I.V."/>
            <person name="Crous P."/>
            <person name="Smith M.E."/>
        </authorList>
    </citation>
    <scope>NUCLEOTIDE SEQUENCE</scope>
    <source>
        <strain evidence="1">CBS 109366</strain>
    </source>
</reference>
<evidence type="ECO:0000313" key="1">
    <source>
        <dbReference type="EMBL" id="KAJ2771782.1"/>
    </source>
</evidence>
<organism evidence="1 2">
    <name type="scientific">Coemansia nantahalensis</name>
    <dbReference type="NCBI Taxonomy" id="2789366"/>
    <lineage>
        <taxon>Eukaryota</taxon>
        <taxon>Fungi</taxon>
        <taxon>Fungi incertae sedis</taxon>
        <taxon>Zoopagomycota</taxon>
        <taxon>Kickxellomycotina</taxon>
        <taxon>Kickxellomycetes</taxon>
        <taxon>Kickxellales</taxon>
        <taxon>Kickxellaceae</taxon>
        <taxon>Coemansia</taxon>
    </lineage>
</organism>
<dbReference type="Proteomes" id="UP001140234">
    <property type="component" value="Unassembled WGS sequence"/>
</dbReference>
<keyword evidence="1" id="KW-0238">DNA-binding</keyword>
<gene>
    <name evidence="1" type="primary">ASH1</name>
    <name evidence="1" type="ORF">IWQ57_002055</name>
</gene>
<sequence>AMRQRHKRKGIPRRSPCRRDMVEAPGVVFRFPDKISPGLAILPSAAGLPSGLGSKSAAAVIIAAAAAVSAPAVSEVPAAPTPLAAVAAATPASTADAHLSATLPTASATSDSPASTAASAAPAAAVVLVADTPAPSAPAPPAADLPPISSASSTPLLRPLQHGLAIHRSASNVLHYPELLSDLRDRLIQVHQAGGGAAGTSSGVESDSSHALQHAAVRRVKPKRPAKTTESFDAGASSRRVRVVRRGESAHPEPFHRRHSIGALQQPASDDEDDEAIDVDDSGSTASASPPHADGHPRKTPKRSRDGDGRDGSPAAKRLSPQVGGGRRCCASCGASSTPCWRPGLIDSKTLCNLCGLRYKKGKVYCVGCSYVPTKTEIATGGASVCKRCALPIHKPPAVPFAVNF</sequence>
<keyword evidence="2" id="KW-1185">Reference proteome</keyword>
<name>A0ACC1K1N3_9FUNG</name>
<accession>A0ACC1K1N3</accession>
<protein>
    <submittedName>
        <fullName evidence="1">DNA-binding transcription repressor</fullName>
    </submittedName>
</protein>
<proteinExistence type="predicted"/>
<evidence type="ECO:0000313" key="2">
    <source>
        <dbReference type="Proteomes" id="UP001140234"/>
    </source>
</evidence>
<feature type="non-terminal residue" evidence="1">
    <location>
        <position position="1"/>
    </location>
</feature>
<dbReference type="EMBL" id="JANBUJ010000479">
    <property type="protein sequence ID" value="KAJ2771782.1"/>
    <property type="molecule type" value="Genomic_DNA"/>
</dbReference>